<dbReference type="SUPFAM" id="SSF54106">
    <property type="entry name" value="LysM domain"/>
    <property type="match status" value="1"/>
</dbReference>
<dbReference type="eggNOG" id="COG1652">
    <property type="taxonomic scope" value="Bacteria"/>
</dbReference>
<evidence type="ECO:0000313" key="3">
    <source>
        <dbReference type="EMBL" id="ABK98161.1"/>
    </source>
</evidence>
<dbReference type="KEGG" id="ppd:Ppro_0530"/>
<dbReference type="PROSITE" id="PS51782">
    <property type="entry name" value="LYSM"/>
    <property type="match status" value="1"/>
</dbReference>
<dbReference type="STRING" id="338966.Ppro_0530"/>
<dbReference type="RefSeq" id="WP_011734474.1">
    <property type="nucleotide sequence ID" value="NC_008609.1"/>
</dbReference>
<dbReference type="OrthoDB" id="9765158at2"/>
<reference evidence="3 4" key="1">
    <citation type="submission" date="2006-10" db="EMBL/GenBank/DDBJ databases">
        <title>Complete sequence of chromosome of Pelobacter propionicus DSM 2379.</title>
        <authorList>
            <consortium name="US DOE Joint Genome Institute"/>
            <person name="Copeland A."/>
            <person name="Lucas S."/>
            <person name="Lapidus A."/>
            <person name="Barry K."/>
            <person name="Detter J.C."/>
            <person name="Glavina del Rio T."/>
            <person name="Hammon N."/>
            <person name="Israni S."/>
            <person name="Dalin E."/>
            <person name="Tice H."/>
            <person name="Pitluck S."/>
            <person name="Saunders E."/>
            <person name="Brettin T."/>
            <person name="Bruce D."/>
            <person name="Han C."/>
            <person name="Tapia R."/>
            <person name="Schmutz J."/>
            <person name="Larimer F."/>
            <person name="Land M."/>
            <person name="Hauser L."/>
            <person name="Kyrpides N."/>
            <person name="Kim E."/>
            <person name="Lovley D."/>
            <person name="Richardson P."/>
        </authorList>
    </citation>
    <scope>NUCLEOTIDE SEQUENCE [LARGE SCALE GENOMIC DNA]</scope>
    <source>
        <strain evidence="4">DSM 2379 / NBRC 103807 / OttBd1</strain>
    </source>
</reference>
<sequence>MKTRSVIVFLLALTMLLPGLAAAVEQEQPTTYIIKRGDTLWGLSQRFMNDPWYWPNMWSKNTDITNPHLVYPGQKVRVFPDRLELVPRTEAQAAAKPAESDVAEERSFTIRGSEGHLLENGAMPFGSVVATHNGRVILGADDIAYTDIGAANGAKGGDTFSIFSDEGPVSHPATNEIMGRKIIPLGTLQLTDVEQKASRAIITMSYKEISPGAFLIPYRSDRTREVSLKMPSRELRGYIIESQSGTQGISAGDIVYLDLGSARGAEKGNMLYVVRDVAVDRSVTQGRVDNLPQELLGALVILETGKKTATALVVKSIDVIYIGDKVVSQAK</sequence>
<feature type="chain" id="PRO_5002631775" evidence="1">
    <location>
        <begin position="24"/>
        <end position="331"/>
    </location>
</feature>
<dbReference type="InterPro" id="IPR018392">
    <property type="entry name" value="LysM"/>
</dbReference>
<dbReference type="Pfam" id="PF01476">
    <property type="entry name" value="LysM"/>
    <property type="match status" value="1"/>
</dbReference>
<accession>A1ALE1</accession>
<evidence type="ECO:0000256" key="1">
    <source>
        <dbReference type="SAM" id="SignalP"/>
    </source>
</evidence>
<protein>
    <submittedName>
        <fullName evidence="3">Peptidoglycan-binding LysM</fullName>
    </submittedName>
</protein>
<keyword evidence="4" id="KW-1185">Reference proteome</keyword>
<feature type="signal peptide" evidence="1">
    <location>
        <begin position="1"/>
        <end position="23"/>
    </location>
</feature>
<gene>
    <name evidence="3" type="ordered locus">Ppro_0530</name>
</gene>
<dbReference type="AlphaFoldDB" id="A1ALE1"/>
<dbReference type="PANTHER" id="PTHR34700">
    <property type="entry name" value="POTASSIUM BINDING PROTEIN KBP"/>
    <property type="match status" value="1"/>
</dbReference>
<name>A1ALE1_PELPD</name>
<dbReference type="SMART" id="SM00257">
    <property type="entry name" value="LysM"/>
    <property type="match status" value="1"/>
</dbReference>
<organism evidence="3 4">
    <name type="scientific">Pelobacter propionicus (strain DSM 2379 / NBRC 103807 / OttBd1)</name>
    <dbReference type="NCBI Taxonomy" id="338966"/>
    <lineage>
        <taxon>Bacteria</taxon>
        <taxon>Pseudomonadati</taxon>
        <taxon>Thermodesulfobacteriota</taxon>
        <taxon>Desulfuromonadia</taxon>
        <taxon>Desulfuromonadales</taxon>
        <taxon>Desulfuromonadaceae</taxon>
        <taxon>Pelobacter</taxon>
    </lineage>
</organism>
<dbReference type="InterPro" id="IPR036779">
    <property type="entry name" value="LysM_dom_sf"/>
</dbReference>
<keyword evidence="1" id="KW-0732">Signal</keyword>
<dbReference type="InterPro" id="IPR052196">
    <property type="entry name" value="Bact_Kbp"/>
</dbReference>
<dbReference type="Proteomes" id="UP000006732">
    <property type="component" value="Chromosome"/>
</dbReference>
<dbReference type="Gene3D" id="3.10.350.10">
    <property type="entry name" value="LysM domain"/>
    <property type="match status" value="1"/>
</dbReference>
<dbReference type="HOGENOM" id="CLU_050533_1_0_7"/>
<proteinExistence type="predicted"/>
<dbReference type="CDD" id="cd00118">
    <property type="entry name" value="LysM"/>
    <property type="match status" value="1"/>
</dbReference>
<evidence type="ECO:0000259" key="2">
    <source>
        <dbReference type="PROSITE" id="PS51782"/>
    </source>
</evidence>
<dbReference type="EMBL" id="CP000482">
    <property type="protein sequence ID" value="ABK98161.1"/>
    <property type="molecule type" value="Genomic_DNA"/>
</dbReference>
<evidence type="ECO:0000313" key="4">
    <source>
        <dbReference type="Proteomes" id="UP000006732"/>
    </source>
</evidence>
<dbReference type="PANTHER" id="PTHR34700:SF4">
    <property type="entry name" value="PHAGE-LIKE ELEMENT PBSX PROTEIN XKDP"/>
    <property type="match status" value="1"/>
</dbReference>
<feature type="domain" description="LysM" evidence="2">
    <location>
        <begin position="30"/>
        <end position="78"/>
    </location>
</feature>